<accession>G0U779</accession>
<keyword evidence="1" id="KW-0175">Coiled coil</keyword>
<organism evidence="2">
    <name type="scientific">Trypanosoma vivax (strain Y486)</name>
    <dbReference type="NCBI Taxonomy" id="1055687"/>
    <lineage>
        <taxon>Eukaryota</taxon>
        <taxon>Discoba</taxon>
        <taxon>Euglenozoa</taxon>
        <taxon>Kinetoplastea</taxon>
        <taxon>Metakinetoplastina</taxon>
        <taxon>Trypanosomatida</taxon>
        <taxon>Trypanosomatidae</taxon>
        <taxon>Trypanosoma</taxon>
        <taxon>Duttonella</taxon>
    </lineage>
</organism>
<dbReference type="AlphaFoldDB" id="G0U779"/>
<sequence>MAPKKKVTDVQVLDEKRQTLEFIKRQCNAVESLLMKASEEIRFICHENAVLTKRTAELVEQREVTEAKTDEQVRAMRQMSVTCEGHMQHRLKALQQQVAKAEQENEAIRLEIEKLRERKGKELLRLNNEASNLRRELETRAYQRGVRLRDMLVRN</sequence>
<reference evidence="2" key="1">
    <citation type="journal article" date="2012" name="Proc. Natl. Acad. Sci. U.S.A.">
        <title>Antigenic diversity is generated by distinct evolutionary mechanisms in African trypanosome species.</title>
        <authorList>
            <person name="Jackson A.P."/>
            <person name="Berry A."/>
            <person name="Aslett M."/>
            <person name="Allison H.C."/>
            <person name="Burton P."/>
            <person name="Vavrova-Anderson J."/>
            <person name="Brown R."/>
            <person name="Browne H."/>
            <person name="Corton N."/>
            <person name="Hauser H."/>
            <person name="Gamble J."/>
            <person name="Gilderthorp R."/>
            <person name="Marcello L."/>
            <person name="McQuillan J."/>
            <person name="Otto T.D."/>
            <person name="Quail M.A."/>
            <person name="Sanders M.J."/>
            <person name="van Tonder A."/>
            <person name="Ginger M.L."/>
            <person name="Field M.C."/>
            <person name="Barry J.D."/>
            <person name="Hertz-Fowler C."/>
            <person name="Berriman M."/>
        </authorList>
    </citation>
    <scope>NUCLEOTIDE SEQUENCE</scope>
    <source>
        <strain evidence="2">Y486</strain>
    </source>
</reference>
<gene>
    <name evidence="2" type="ORF">TVY486_1007820</name>
</gene>
<name>G0U779_TRYVY</name>
<dbReference type="EMBL" id="HE573026">
    <property type="protein sequence ID" value="CCC51736.1"/>
    <property type="molecule type" value="Genomic_DNA"/>
</dbReference>
<dbReference type="OMA" id="MEKTAHE"/>
<dbReference type="VEuPathDB" id="TriTrypDB:TvY486_1007820"/>
<evidence type="ECO:0000256" key="1">
    <source>
        <dbReference type="SAM" id="Coils"/>
    </source>
</evidence>
<protein>
    <submittedName>
        <fullName evidence="2">Uncharacterized protein</fullName>
    </submittedName>
</protein>
<feature type="coiled-coil region" evidence="1">
    <location>
        <begin position="84"/>
        <end position="136"/>
    </location>
</feature>
<feature type="coiled-coil region" evidence="1">
    <location>
        <begin position="13"/>
        <end position="40"/>
    </location>
</feature>
<evidence type="ECO:0000313" key="2">
    <source>
        <dbReference type="EMBL" id="CCC51736.1"/>
    </source>
</evidence>
<proteinExistence type="predicted"/>